<accession>A0A9P6EK16</accession>
<organism evidence="1 2">
    <name type="scientific">Crepidotus variabilis</name>
    <dbReference type="NCBI Taxonomy" id="179855"/>
    <lineage>
        <taxon>Eukaryota</taxon>
        <taxon>Fungi</taxon>
        <taxon>Dikarya</taxon>
        <taxon>Basidiomycota</taxon>
        <taxon>Agaricomycotina</taxon>
        <taxon>Agaricomycetes</taxon>
        <taxon>Agaricomycetidae</taxon>
        <taxon>Agaricales</taxon>
        <taxon>Agaricineae</taxon>
        <taxon>Crepidotaceae</taxon>
        <taxon>Crepidotus</taxon>
    </lineage>
</organism>
<comment type="caution">
    <text evidence="1">The sequence shown here is derived from an EMBL/GenBank/DDBJ whole genome shotgun (WGS) entry which is preliminary data.</text>
</comment>
<sequence length="60" mass="6940">MISNLLKATEAHVQRKVIEKQVQTMSSKRRVCEELQLVLVESLDGVIENLGWFVIIVKWC</sequence>
<dbReference type="Proteomes" id="UP000807306">
    <property type="component" value="Unassembled WGS sequence"/>
</dbReference>
<gene>
    <name evidence="1" type="ORF">CPB83DRAFT_851268</name>
</gene>
<dbReference type="EMBL" id="MU157841">
    <property type="protein sequence ID" value="KAF9530262.1"/>
    <property type="molecule type" value="Genomic_DNA"/>
</dbReference>
<evidence type="ECO:0000313" key="2">
    <source>
        <dbReference type="Proteomes" id="UP000807306"/>
    </source>
</evidence>
<name>A0A9P6EK16_9AGAR</name>
<reference evidence="1" key="1">
    <citation type="submission" date="2020-11" db="EMBL/GenBank/DDBJ databases">
        <authorList>
            <consortium name="DOE Joint Genome Institute"/>
            <person name="Ahrendt S."/>
            <person name="Riley R."/>
            <person name="Andreopoulos W."/>
            <person name="Labutti K."/>
            <person name="Pangilinan J."/>
            <person name="Ruiz-Duenas F.J."/>
            <person name="Barrasa J.M."/>
            <person name="Sanchez-Garcia M."/>
            <person name="Camarero S."/>
            <person name="Miyauchi S."/>
            <person name="Serrano A."/>
            <person name="Linde D."/>
            <person name="Babiker R."/>
            <person name="Drula E."/>
            <person name="Ayuso-Fernandez I."/>
            <person name="Pacheco R."/>
            <person name="Padilla G."/>
            <person name="Ferreira P."/>
            <person name="Barriuso J."/>
            <person name="Kellner H."/>
            <person name="Castanera R."/>
            <person name="Alfaro M."/>
            <person name="Ramirez L."/>
            <person name="Pisabarro A.G."/>
            <person name="Kuo A."/>
            <person name="Tritt A."/>
            <person name="Lipzen A."/>
            <person name="He G."/>
            <person name="Yan M."/>
            <person name="Ng V."/>
            <person name="Cullen D."/>
            <person name="Martin F."/>
            <person name="Rosso M.-N."/>
            <person name="Henrissat B."/>
            <person name="Hibbett D."/>
            <person name="Martinez A.T."/>
            <person name="Grigoriev I.V."/>
        </authorList>
    </citation>
    <scope>NUCLEOTIDE SEQUENCE</scope>
    <source>
        <strain evidence="1">CBS 506.95</strain>
    </source>
</reference>
<dbReference type="AlphaFoldDB" id="A0A9P6EK16"/>
<keyword evidence="2" id="KW-1185">Reference proteome</keyword>
<evidence type="ECO:0000313" key="1">
    <source>
        <dbReference type="EMBL" id="KAF9530262.1"/>
    </source>
</evidence>
<proteinExistence type="predicted"/>
<protein>
    <submittedName>
        <fullName evidence="1">Uncharacterized protein</fullName>
    </submittedName>
</protein>